<evidence type="ECO:0000313" key="3">
    <source>
        <dbReference type="Proteomes" id="UP001174209"/>
    </source>
</evidence>
<dbReference type="SUPFAM" id="SSF51445">
    <property type="entry name" value="(Trans)glycosidases"/>
    <property type="match status" value="1"/>
</dbReference>
<dbReference type="RefSeq" id="WP_301224870.1">
    <property type="nucleotide sequence ID" value="NZ_JAROCG010000001.1"/>
</dbReference>
<dbReference type="InterPro" id="IPR017853">
    <property type="entry name" value="GH"/>
</dbReference>
<feature type="signal peptide" evidence="1">
    <location>
        <begin position="1"/>
        <end position="28"/>
    </location>
</feature>
<keyword evidence="3" id="KW-1185">Reference proteome</keyword>
<feature type="chain" id="PRO_5047059260" description="GH26 domain-containing protein" evidence="1">
    <location>
        <begin position="29"/>
        <end position="283"/>
    </location>
</feature>
<evidence type="ECO:0000256" key="1">
    <source>
        <dbReference type="SAM" id="SignalP"/>
    </source>
</evidence>
<proteinExistence type="predicted"/>
<dbReference type="EMBL" id="JAROCG010000001">
    <property type="protein sequence ID" value="MDN4610012.1"/>
    <property type="molecule type" value="Genomic_DNA"/>
</dbReference>
<dbReference type="Proteomes" id="UP001174209">
    <property type="component" value="Unassembled WGS sequence"/>
</dbReference>
<keyword evidence="1" id="KW-0732">Signal</keyword>
<evidence type="ECO:0000313" key="2">
    <source>
        <dbReference type="EMBL" id="MDN4610012.1"/>
    </source>
</evidence>
<gene>
    <name evidence="2" type="ORF">P5G52_03945</name>
</gene>
<evidence type="ECO:0008006" key="4">
    <source>
        <dbReference type="Google" id="ProtNLM"/>
    </source>
</evidence>
<sequence length="283" mass="29555">MARLGMKMACTFLALLGLTVTGMAPVAAAPSSGTADPVGNDVSWPQCSKTLPSSTAFAIVGVNGGLANNTNPCLDAQLKWAADATRTSAVTAQPKVALYVNTANPGHAGSWWPSSNINDDGKVVSNPYGNCADEVPGTVSLACSYMYGYVRAFQDAAVRGIPKTVSYFWWLDVETGNSWQTGANGPALNRADLEGMVAYFRSIPSSGVGIYSTGYQWGTIAGTVPPGTPLYGLPSWLAGARTLQGAKSNCSLPGLTPTSIVKVTQYVSAGLDYDYSCPYPQVK</sequence>
<reference evidence="2" key="1">
    <citation type="submission" date="2023-06" db="EMBL/GenBank/DDBJ databases">
        <title>MT1 and MT2 Draft Genomes of Novel Species.</title>
        <authorList>
            <person name="Venkateswaran K."/>
        </authorList>
    </citation>
    <scope>NUCLEOTIDE SEQUENCE</scope>
    <source>
        <strain evidence="2">IIF3SC-B10</strain>
    </source>
</reference>
<name>A0ABT8JYX1_9MICC</name>
<protein>
    <recommendedName>
        <fullName evidence="4">GH26 domain-containing protein</fullName>
    </recommendedName>
</protein>
<comment type="caution">
    <text evidence="2">The sequence shown here is derived from an EMBL/GenBank/DDBJ whole genome shotgun (WGS) entry which is preliminary data.</text>
</comment>
<accession>A0ABT8JYX1</accession>
<organism evidence="2 3">
    <name type="scientific">Arthrobacter burdickii</name>
    <dbReference type="NCBI Taxonomy" id="3035920"/>
    <lineage>
        <taxon>Bacteria</taxon>
        <taxon>Bacillati</taxon>
        <taxon>Actinomycetota</taxon>
        <taxon>Actinomycetes</taxon>
        <taxon>Micrococcales</taxon>
        <taxon>Micrococcaceae</taxon>
        <taxon>Arthrobacter</taxon>
    </lineage>
</organism>